<keyword evidence="2" id="KW-0378">Hydrolase</keyword>
<dbReference type="Proteomes" id="UP000663877">
    <property type="component" value="Unassembled WGS sequence"/>
</dbReference>
<dbReference type="PANTHER" id="PTHR12395">
    <property type="entry name" value="DOM-3 RELATED"/>
    <property type="match status" value="1"/>
</dbReference>
<evidence type="ECO:0000256" key="1">
    <source>
        <dbReference type="ARBA" id="ARBA00006562"/>
    </source>
</evidence>
<dbReference type="GO" id="GO:0046872">
    <property type="term" value="F:metal ion binding"/>
    <property type="evidence" value="ECO:0007669"/>
    <property type="project" value="UniProtKB-KW"/>
</dbReference>
<keyword evidence="2" id="KW-0539">Nucleus</keyword>
<dbReference type="Pfam" id="PF08652">
    <property type="entry name" value="RAI1"/>
    <property type="match status" value="1"/>
</dbReference>
<dbReference type="GO" id="GO:0003723">
    <property type="term" value="F:RNA binding"/>
    <property type="evidence" value="ECO:0007669"/>
    <property type="project" value="UniProtKB-KW"/>
</dbReference>
<evidence type="ECO:0000313" key="6">
    <source>
        <dbReference type="Proteomes" id="UP000663832"/>
    </source>
</evidence>
<evidence type="ECO:0000259" key="3">
    <source>
        <dbReference type="Pfam" id="PF08652"/>
    </source>
</evidence>
<dbReference type="GO" id="GO:0034353">
    <property type="term" value="F:mRNA 5'-diphosphatase activity"/>
    <property type="evidence" value="ECO:0007669"/>
    <property type="project" value="TreeGrafter"/>
</dbReference>
<keyword evidence="2" id="KW-0547">Nucleotide-binding</keyword>
<comment type="cofactor">
    <cofactor evidence="2">
        <name>a divalent metal cation</name>
        <dbReference type="ChEBI" id="CHEBI:60240"/>
    </cofactor>
</comment>
<comment type="function">
    <text evidence="2">Decapping enzyme for NAD-capped RNAs: specifically hydrolyzes the nicotinamide adenine dinucleotide (NAD) cap from a subset of RNAs by removing the entire NAD moiety from the 5'-end of an NAD-capped RNA.</text>
</comment>
<organism evidence="4 7">
    <name type="scientific">Adineta steineri</name>
    <dbReference type="NCBI Taxonomy" id="433720"/>
    <lineage>
        <taxon>Eukaryota</taxon>
        <taxon>Metazoa</taxon>
        <taxon>Spiralia</taxon>
        <taxon>Gnathifera</taxon>
        <taxon>Rotifera</taxon>
        <taxon>Eurotatoria</taxon>
        <taxon>Bdelloidea</taxon>
        <taxon>Adinetida</taxon>
        <taxon>Adinetidae</taxon>
        <taxon>Adineta</taxon>
    </lineage>
</organism>
<dbReference type="GO" id="GO:0005634">
    <property type="term" value="C:nucleus"/>
    <property type="evidence" value="ECO:0007669"/>
    <property type="project" value="UniProtKB-SubCell"/>
</dbReference>
<accession>A0A815DKY7</accession>
<comment type="caution">
    <text evidence="4">The sequence shown here is derived from an EMBL/GenBank/DDBJ whole genome shotgun (WGS) entry which is preliminary data.</text>
</comment>
<dbReference type="GO" id="GO:0000956">
    <property type="term" value="P:nuclear-transcribed mRNA catabolic process"/>
    <property type="evidence" value="ECO:0007669"/>
    <property type="project" value="TreeGrafter"/>
</dbReference>
<dbReference type="GO" id="GO:0110155">
    <property type="term" value="P:NAD-cap decapping"/>
    <property type="evidence" value="ECO:0007669"/>
    <property type="project" value="TreeGrafter"/>
</dbReference>
<feature type="domain" description="RAI1-like" evidence="3">
    <location>
        <begin position="103"/>
        <end position="301"/>
    </location>
</feature>
<proteinExistence type="inferred from homology"/>
<comment type="similarity">
    <text evidence="1 2">Belongs to the DXO/Dom3Z family.</text>
</comment>
<keyword evidence="2" id="KW-0540">Nuclease</keyword>
<dbReference type="PANTHER" id="PTHR12395:SF9">
    <property type="entry name" value="DECAPPING AND EXORIBONUCLEASE PROTEIN"/>
    <property type="match status" value="1"/>
</dbReference>
<dbReference type="OrthoDB" id="10047797at2759"/>
<dbReference type="GO" id="GO:0000166">
    <property type="term" value="F:nucleotide binding"/>
    <property type="evidence" value="ECO:0007669"/>
    <property type="project" value="UniProtKB-KW"/>
</dbReference>
<evidence type="ECO:0000313" key="7">
    <source>
        <dbReference type="Proteomes" id="UP000663877"/>
    </source>
</evidence>
<dbReference type="EMBL" id="CAJNOI010000524">
    <property type="protein sequence ID" value="CAF1299658.1"/>
    <property type="molecule type" value="Genomic_DNA"/>
</dbReference>
<keyword evidence="2" id="KW-0479">Metal-binding</keyword>
<dbReference type="EC" id="3.6.1.-" evidence="2"/>
<reference evidence="4" key="1">
    <citation type="submission" date="2021-02" db="EMBL/GenBank/DDBJ databases">
        <authorList>
            <person name="Nowell W R."/>
        </authorList>
    </citation>
    <scope>NUCLEOTIDE SEQUENCE</scope>
</reference>
<comment type="subcellular location">
    <subcellularLocation>
        <location evidence="2">Nucleus</location>
    </subcellularLocation>
</comment>
<keyword evidence="6" id="KW-1185">Reference proteome</keyword>
<evidence type="ECO:0000256" key="2">
    <source>
        <dbReference type="RuleBase" id="RU367113"/>
    </source>
</evidence>
<name>A0A815DKY7_9BILA</name>
<keyword evidence="2" id="KW-0694">RNA-binding</keyword>
<dbReference type="Proteomes" id="UP000663832">
    <property type="component" value="Unassembled WGS sequence"/>
</dbReference>
<dbReference type="InterPro" id="IPR039039">
    <property type="entry name" value="RAI1-like_fam"/>
</dbReference>
<evidence type="ECO:0000313" key="5">
    <source>
        <dbReference type="EMBL" id="CAF1575273.1"/>
    </source>
</evidence>
<evidence type="ECO:0000313" key="4">
    <source>
        <dbReference type="EMBL" id="CAF1299658.1"/>
    </source>
</evidence>
<dbReference type="EMBL" id="CAJNOM010000886">
    <property type="protein sequence ID" value="CAF1575273.1"/>
    <property type="molecule type" value="Genomic_DNA"/>
</dbReference>
<gene>
    <name evidence="4" type="ORF">BJG266_LOCUS32212</name>
    <name evidence="5" type="ORF">QVE165_LOCUS49297</name>
</gene>
<dbReference type="GO" id="GO:0005829">
    <property type="term" value="C:cytosol"/>
    <property type="evidence" value="ECO:0007669"/>
    <property type="project" value="TreeGrafter"/>
</dbReference>
<protein>
    <recommendedName>
        <fullName evidence="2">Decapping nuclease</fullName>
        <ecNumber evidence="2">3.6.1.-</ecNumber>
    </recommendedName>
</protein>
<sequence>MSSLLIDDETFARCHILSEVVVDDIQDSNIVGVDKLSNAYLAKCRGSFNLKWDHPHDPTNIKAYEECTTVPGIIPYYWRPKGNEALPPETQNVVIRQPSYVSILPLLISARHYKVDIQKYDIISERNSFRKITMNNEDYVISVQKFGNTVFLRRHDERPDTMNDVGHRFEQLCKPGYNINAFYYQLIEGNVDNLRTLISGETDAILENEHPIELKCSEYDDIYWKYLDQHWLQTFLSGVDVIVFGKRSRNDTDPQLDYIKYFLSMDLIGEPEKNRILQRLRQVLQFLKDHVKKDKVYLLSSRICYVRHLT</sequence>
<dbReference type="GO" id="GO:0004518">
    <property type="term" value="F:nuclease activity"/>
    <property type="evidence" value="ECO:0007669"/>
    <property type="project" value="UniProtKB-KW"/>
</dbReference>
<dbReference type="AlphaFoldDB" id="A0A815DKY7"/>
<dbReference type="InterPro" id="IPR013961">
    <property type="entry name" value="RAI1"/>
</dbReference>